<accession>A0AA47MXW5</accession>
<evidence type="ECO:0000256" key="1">
    <source>
        <dbReference type="PROSITE-ProRule" id="PRU00042"/>
    </source>
</evidence>
<dbReference type="PANTHER" id="PTHR31025">
    <property type="entry name" value="SI:CH211-196P9.1-RELATED"/>
    <property type="match status" value="1"/>
</dbReference>
<comment type="caution">
    <text evidence="4">The sequence shown here is derived from an EMBL/GenBank/DDBJ whole genome shotgun (WGS) entry which is preliminary data.</text>
</comment>
<keyword evidence="1" id="KW-0479">Metal-binding</keyword>
<keyword evidence="1" id="KW-0863">Zinc-finger</keyword>
<keyword evidence="1" id="KW-0862">Zinc</keyword>
<evidence type="ECO:0000256" key="2">
    <source>
        <dbReference type="SAM" id="MobiDB-lite"/>
    </source>
</evidence>
<evidence type="ECO:0000313" key="4">
    <source>
        <dbReference type="EMBL" id="KAK0148170.1"/>
    </source>
</evidence>
<dbReference type="EMBL" id="JAOPHQ010002084">
    <property type="protein sequence ID" value="KAK0148170.1"/>
    <property type="molecule type" value="Genomic_DNA"/>
</dbReference>
<dbReference type="PROSITE" id="PS50157">
    <property type="entry name" value="ZINC_FINGER_C2H2_2"/>
    <property type="match status" value="1"/>
</dbReference>
<dbReference type="InterPro" id="IPR013087">
    <property type="entry name" value="Znf_C2H2_type"/>
</dbReference>
<dbReference type="Proteomes" id="UP001174136">
    <property type="component" value="Unassembled WGS sequence"/>
</dbReference>
<evidence type="ECO:0000313" key="5">
    <source>
        <dbReference type="Proteomes" id="UP001174136"/>
    </source>
</evidence>
<dbReference type="PROSITE" id="PS00028">
    <property type="entry name" value="ZINC_FINGER_C2H2_1"/>
    <property type="match status" value="2"/>
</dbReference>
<dbReference type="SMART" id="SM00355">
    <property type="entry name" value="ZnF_C2H2"/>
    <property type="match status" value="4"/>
</dbReference>
<keyword evidence="5" id="KW-1185">Reference proteome</keyword>
<proteinExistence type="predicted"/>
<reference evidence="4" key="1">
    <citation type="journal article" date="2023" name="Front. Mar. Sci.">
        <title>A new Merluccius polli reference genome to investigate the effects of global change in West African waters.</title>
        <authorList>
            <person name="Mateo J.L."/>
            <person name="Blanco-Fernandez C."/>
            <person name="Garcia-Vazquez E."/>
            <person name="Machado-Schiaffino G."/>
        </authorList>
    </citation>
    <scope>NUCLEOTIDE SEQUENCE</scope>
    <source>
        <strain evidence="4">C29</strain>
        <tissue evidence="4">Fin</tissue>
    </source>
</reference>
<organism evidence="4 5">
    <name type="scientific">Merluccius polli</name>
    <name type="common">Benguela hake</name>
    <name type="synonym">Merluccius cadenati</name>
    <dbReference type="NCBI Taxonomy" id="89951"/>
    <lineage>
        <taxon>Eukaryota</taxon>
        <taxon>Metazoa</taxon>
        <taxon>Chordata</taxon>
        <taxon>Craniata</taxon>
        <taxon>Vertebrata</taxon>
        <taxon>Euteleostomi</taxon>
        <taxon>Actinopterygii</taxon>
        <taxon>Neopterygii</taxon>
        <taxon>Teleostei</taxon>
        <taxon>Neoteleostei</taxon>
        <taxon>Acanthomorphata</taxon>
        <taxon>Zeiogadaria</taxon>
        <taxon>Gadariae</taxon>
        <taxon>Gadiformes</taxon>
        <taxon>Gadoidei</taxon>
        <taxon>Merlucciidae</taxon>
        <taxon>Merluccius</taxon>
    </lineage>
</organism>
<sequence>MIFSCQICGHQSSNSVAYLRHVKIHNNLPNLVLQCCMPNCTRTFTKCAGLKAHLYRKHKKRVTEPRLSIPVDLTCHVDFCTAKFDSLTKFYSHLKGHIKEGRTVACPFQQCNKSFTVISTLSSHLTRKHRDSGGGNLIESIAVSAGVSGPSGTRDDHDLLSDMQLDAAADDEQFEVFPENIDDSLFFRNLALFYLKLQAKLLLPASTIQTIIEDLQSIHDISQSQLLFKLNEKLHVLGISDEAIRTLIDDLKTEDLFRTHNTHTLRTDQRRRTVFKKQFNHVEPVPICMGQNEAGKESFVQYVPIKQTLEALFQCKSVSDQYNEVHTRAQTKDVFKDVWDGENITENPVQTESLHLILYQDAFEVVNPLGSGKKKHKVLAMYLTLADLLPHHRSSIDQMQLVLLCKEQDFKYFGQDLVMGQLVKDLKDLESNGVVLPDGQVRKGILHSIAGDNLGSHGIGGFLENFSLSVNFCRYCEIDRNTFRTDPLCRATTRTVQSYREHVQRLEGDLVQSGGIKYDSLFNELSFFHVCKPGLPPCIGHDLFEGIVASDLALYIQHLVKVNKEFTYLVLNRRINQFKYQGNDANDRPCEVNPGRDKLGGHAVQNWCFLRMLPVLIGDKIKSPAISAGQIAYLRVLVDEYLHFRKQAFPGQPLKPKHHYVSHYPELIIRFGPLIRLWTLRFESKHSYFKQCARKLHNFKNLCSTLAERHQLLQAYLSAGNLFPQAVAVEKAAEFFPTDYNHSIRESISSFDFGPDNTLIAHEATVKGTKYKKNMLVVINESSEGLVMGKIILTAMATLVDELKEVLLRALPNLSEAVQEILIERIINSGLESREDLRYVKQDDIADLLPVIQQRKLLHAFKLASSQFSSPTTLSVHSCSASNVTEDSQPSSHIQKSWPESFQVPWNLMPTDIRSAISDGKRPSPAARRQMVRVVADEMRKNEANPTRSQCLTVCRNIVQQYPNSFADHLDNGQLLGSGYTSLLIQVKNRIENLNRTSSFRQHRSSGRGEKRGPTDTYGCTRFQPSLPPEETENTVESKRQKLQEIYSREGINGDDRAEIKQLMETTFYLQRCHINVLPAPTIEDLKTKWPYLFSQKGLYSHFEFLTDIPVLRTLELAMEECGKAIVEFFKTKPTNVKVKEVLSLGGDVELSYCVLQLLMAHFSENITDLILLADGSATTADIERTINIPETPRLILLGDMASIQRWMVSLEGHILCEGIQPTFLTGLAALFSTFYTFNLKYQEEAACTLEFIQRRFIGINPERGSKIGRGKVLSKKTGKVGMKKSTTVNPHVSTLLKRLMDFQWDFI</sequence>
<gene>
    <name evidence="4" type="primary">ZXDC_1</name>
    <name evidence="4" type="ORF">N1851_012104</name>
</gene>
<protein>
    <submittedName>
        <fullName evidence="4">Zinc finger protein ZXDC</fullName>
    </submittedName>
</protein>
<name>A0AA47MXW5_MERPO</name>
<dbReference type="PANTHER" id="PTHR31025:SF30">
    <property type="entry name" value="SI:DKEY-15H8.17"/>
    <property type="match status" value="1"/>
</dbReference>
<evidence type="ECO:0000259" key="3">
    <source>
        <dbReference type="PROSITE" id="PS50157"/>
    </source>
</evidence>
<feature type="domain" description="C2H2-type" evidence="3">
    <location>
        <begin position="104"/>
        <end position="134"/>
    </location>
</feature>
<dbReference type="GO" id="GO:0008270">
    <property type="term" value="F:zinc ion binding"/>
    <property type="evidence" value="ECO:0007669"/>
    <property type="project" value="UniProtKB-KW"/>
</dbReference>
<feature type="region of interest" description="Disordered" evidence="2">
    <location>
        <begin position="996"/>
        <end position="1034"/>
    </location>
</feature>